<dbReference type="AlphaFoldDB" id="A0A0P0WJM5"/>
<name>A0A0P0WJM5_ORYSJ</name>
<evidence type="ECO:0000313" key="1">
    <source>
        <dbReference type="EMBL" id="BAS92922.1"/>
    </source>
</evidence>
<dbReference type="Gramene" id="Os05t0231900-01">
    <property type="protein sequence ID" value="Os05t0231900-01"/>
    <property type="gene ID" value="Os05g0231900"/>
</dbReference>
<dbReference type="InParanoid" id="A0A0P0WJM5"/>
<organism evidence="1 2">
    <name type="scientific">Oryza sativa subsp. japonica</name>
    <name type="common">Rice</name>
    <dbReference type="NCBI Taxonomy" id="39947"/>
    <lineage>
        <taxon>Eukaryota</taxon>
        <taxon>Viridiplantae</taxon>
        <taxon>Streptophyta</taxon>
        <taxon>Embryophyta</taxon>
        <taxon>Tracheophyta</taxon>
        <taxon>Spermatophyta</taxon>
        <taxon>Magnoliopsida</taxon>
        <taxon>Liliopsida</taxon>
        <taxon>Poales</taxon>
        <taxon>Poaceae</taxon>
        <taxon>BOP clade</taxon>
        <taxon>Oryzoideae</taxon>
        <taxon>Oryzeae</taxon>
        <taxon>Oryzinae</taxon>
        <taxon>Oryza</taxon>
        <taxon>Oryza sativa</taxon>
    </lineage>
</organism>
<reference evidence="1 2" key="2">
    <citation type="journal article" date="2013" name="Plant Cell Physiol.">
        <title>Rice Annotation Project Database (RAP-DB): an integrative and interactive database for rice genomics.</title>
        <authorList>
            <person name="Sakai H."/>
            <person name="Lee S.S."/>
            <person name="Tanaka T."/>
            <person name="Numa H."/>
            <person name="Kim J."/>
            <person name="Kawahara Y."/>
            <person name="Wakimoto H."/>
            <person name="Yang C.C."/>
            <person name="Iwamoto M."/>
            <person name="Abe T."/>
            <person name="Yamada Y."/>
            <person name="Muto A."/>
            <person name="Inokuchi H."/>
            <person name="Ikemura T."/>
            <person name="Matsumoto T."/>
            <person name="Sasaki T."/>
            <person name="Itoh T."/>
        </authorList>
    </citation>
    <scope>NUCLEOTIDE SEQUENCE [LARGE SCALE GENOMIC DNA]</scope>
    <source>
        <strain evidence="2">cv. Nipponbare</strain>
    </source>
</reference>
<keyword evidence="2" id="KW-1185">Reference proteome</keyword>
<dbReference type="PaxDb" id="39947-A0A0P0WJM5"/>
<accession>A0A0P0WJM5</accession>
<feature type="non-terminal residue" evidence="1">
    <location>
        <position position="1"/>
    </location>
</feature>
<evidence type="ECO:0000313" key="2">
    <source>
        <dbReference type="Proteomes" id="UP000059680"/>
    </source>
</evidence>
<protein>
    <submittedName>
        <fullName evidence="1">Os05g0231900 protein</fullName>
    </submittedName>
</protein>
<reference evidence="2" key="1">
    <citation type="journal article" date="2005" name="Nature">
        <title>The map-based sequence of the rice genome.</title>
        <authorList>
            <consortium name="International rice genome sequencing project (IRGSP)"/>
            <person name="Matsumoto T."/>
            <person name="Wu J."/>
            <person name="Kanamori H."/>
            <person name="Katayose Y."/>
            <person name="Fujisawa M."/>
            <person name="Namiki N."/>
            <person name="Mizuno H."/>
            <person name="Yamamoto K."/>
            <person name="Antonio B.A."/>
            <person name="Baba T."/>
            <person name="Sakata K."/>
            <person name="Nagamura Y."/>
            <person name="Aoki H."/>
            <person name="Arikawa K."/>
            <person name="Arita K."/>
            <person name="Bito T."/>
            <person name="Chiden Y."/>
            <person name="Fujitsuka N."/>
            <person name="Fukunaka R."/>
            <person name="Hamada M."/>
            <person name="Harada C."/>
            <person name="Hayashi A."/>
            <person name="Hijishita S."/>
            <person name="Honda M."/>
            <person name="Hosokawa S."/>
            <person name="Ichikawa Y."/>
            <person name="Idonuma A."/>
            <person name="Iijima M."/>
            <person name="Ikeda M."/>
            <person name="Ikeno M."/>
            <person name="Ito K."/>
            <person name="Ito S."/>
            <person name="Ito T."/>
            <person name="Ito Y."/>
            <person name="Ito Y."/>
            <person name="Iwabuchi A."/>
            <person name="Kamiya K."/>
            <person name="Karasawa W."/>
            <person name="Kurita K."/>
            <person name="Katagiri S."/>
            <person name="Kikuta A."/>
            <person name="Kobayashi H."/>
            <person name="Kobayashi N."/>
            <person name="Machita K."/>
            <person name="Maehara T."/>
            <person name="Masukawa M."/>
            <person name="Mizubayashi T."/>
            <person name="Mukai Y."/>
            <person name="Nagasaki H."/>
            <person name="Nagata Y."/>
            <person name="Naito S."/>
            <person name="Nakashima M."/>
            <person name="Nakama Y."/>
            <person name="Nakamichi Y."/>
            <person name="Nakamura M."/>
            <person name="Meguro A."/>
            <person name="Negishi M."/>
            <person name="Ohta I."/>
            <person name="Ohta T."/>
            <person name="Okamoto M."/>
            <person name="Ono N."/>
            <person name="Saji S."/>
            <person name="Sakaguchi M."/>
            <person name="Sakai K."/>
            <person name="Shibata M."/>
            <person name="Shimokawa T."/>
            <person name="Song J."/>
            <person name="Takazaki Y."/>
            <person name="Terasawa K."/>
            <person name="Tsugane M."/>
            <person name="Tsuji K."/>
            <person name="Ueda S."/>
            <person name="Waki K."/>
            <person name="Yamagata H."/>
            <person name="Yamamoto M."/>
            <person name="Yamamoto S."/>
            <person name="Yamane H."/>
            <person name="Yoshiki S."/>
            <person name="Yoshihara R."/>
            <person name="Yukawa K."/>
            <person name="Zhong H."/>
            <person name="Yano M."/>
            <person name="Yuan Q."/>
            <person name="Ouyang S."/>
            <person name="Liu J."/>
            <person name="Jones K.M."/>
            <person name="Gansberger K."/>
            <person name="Moffat K."/>
            <person name="Hill J."/>
            <person name="Bera J."/>
            <person name="Fadrosh D."/>
            <person name="Jin S."/>
            <person name="Johri S."/>
            <person name="Kim M."/>
            <person name="Overton L."/>
            <person name="Reardon M."/>
            <person name="Tsitrin T."/>
            <person name="Vuong H."/>
            <person name="Weaver B."/>
            <person name="Ciecko A."/>
            <person name="Tallon L."/>
            <person name="Jackson J."/>
            <person name="Pai G."/>
            <person name="Aken S.V."/>
            <person name="Utterback T."/>
            <person name="Reidmuller S."/>
            <person name="Feldblyum T."/>
            <person name="Hsiao J."/>
            <person name="Zismann V."/>
            <person name="Iobst S."/>
            <person name="de Vazeille A.R."/>
            <person name="Buell C.R."/>
            <person name="Ying K."/>
            <person name="Li Y."/>
            <person name="Lu T."/>
            <person name="Huang Y."/>
            <person name="Zhao Q."/>
            <person name="Feng Q."/>
            <person name="Zhang L."/>
            <person name="Zhu J."/>
            <person name="Weng Q."/>
            <person name="Mu J."/>
            <person name="Lu Y."/>
            <person name="Fan D."/>
            <person name="Liu Y."/>
            <person name="Guan J."/>
            <person name="Zhang Y."/>
            <person name="Yu S."/>
            <person name="Liu X."/>
            <person name="Zhang Y."/>
            <person name="Hong G."/>
            <person name="Han B."/>
            <person name="Choisne N."/>
            <person name="Demange N."/>
            <person name="Orjeda G."/>
            <person name="Samain S."/>
            <person name="Cattolico L."/>
            <person name="Pelletier E."/>
            <person name="Couloux A."/>
            <person name="Segurens B."/>
            <person name="Wincker P."/>
            <person name="D'Hont A."/>
            <person name="Scarpelli C."/>
            <person name="Weissenbach J."/>
            <person name="Salanoubat M."/>
            <person name="Quetier F."/>
            <person name="Yu Y."/>
            <person name="Kim H.R."/>
            <person name="Rambo T."/>
            <person name="Currie J."/>
            <person name="Collura K."/>
            <person name="Luo M."/>
            <person name="Yang T."/>
            <person name="Ammiraju J.S.S."/>
            <person name="Engler F."/>
            <person name="Soderlund C."/>
            <person name="Wing R.A."/>
            <person name="Palmer L.E."/>
            <person name="de la Bastide M."/>
            <person name="Spiegel L."/>
            <person name="Nascimento L."/>
            <person name="Zutavern T."/>
            <person name="O'Shaughnessy A."/>
            <person name="Dike S."/>
            <person name="Dedhia N."/>
            <person name="Preston R."/>
            <person name="Balija V."/>
            <person name="McCombie W.R."/>
            <person name="Chow T."/>
            <person name="Chen H."/>
            <person name="Chung M."/>
            <person name="Chen C."/>
            <person name="Shaw J."/>
            <person name="Wu H."/>
            <person name="Hsiao K."/>
            <person name="Chao Y."/>
            <person name="Chu M."/>
            <person name="Cheng C."/>
            <person name="Hour A."/>
            <person name="Lee P."/>
            <person name="Lin S."/>
            <person name="Lin Y."/>
            <person name="Liou J."/>
            <person name="Liu S."/>
            <person name="Hsing Y."/>
            <person name="Raghuvanshi S."/>
            <person name="Mohanty A."/>
            <person name="Bharti A.K."/>
            <person name="Gaur A."/>
            <person name="Gupta V."/>
            <person name="Kumar D."/>
            <person name="Ravi V."/>
            <person name="Vij S."/>
            <person name="Kapur A."/>
            <person name="Khurana P."/>
            <person name="Khurana P."/>
            <person name="Khurana J.P."/>
            <person name="Tyagi A.K."/>
            <person name="Gaikwad K."/>
            <person name="Singh A."/>
            <person name="Dalal V."/>
            <person name="Srivastava S."/>
            <person name="Dixit A."/>
            <person name="Pal A.K."/>
            <person name="Ghazi I.A."/>
            <person name="Yadav M."/>
            <person name="Pandit A."/>
            <person name="Bhargava A."/>
            <person name="Sureshbabu K."/>
            <person name="Batra K."/>
            <person name="Sharma T.R."/>
            <person name="Mohapatra T."/>
            <person name="Singh N.K."/>
            <person name="Messing J."/>
            <person name="Nelson A.B."/>
            <person name="Fuks G."/>
            <person name="Kavchok S."/>
            <person name="Keizer G."/>
            <person name="Linton E."/>
            <person name="Llaca V."/>
            <person name="Song R."/>
            <person name="Tanyolac B."/>
            <person name="Young S."/>
            <person name="Ho-Il K."/>
            <person name="Hahn J.H."/>
            <person name="Sangsakoo G."/>
            <person name="Vanavichit A."/>
            <person name="de Mattos Luiz.A.T."/>
            <person name="Zimmer P.D."/>
            <person name="Malone G."/>
            <person name="Dellagostin O."/>
            <person name="de Oliveira A.C."/>
            <person name="Bevan M."/>
            <person name="Bancroft I."/>
            <person name="Minx P."/>
            <person name="Cordum H."/>
            <person name="Wilson R."/>
            <person name="Cheng Z."/>
            <person name="Jin W."/>
            <person name="Jiang J."/>
            <person name="Leong S.A."/>
            <person name="Iwama H."/>
            <person name="Gojobori T."/>
            <person name="Itoh T."/>
            <person name="Niimura Y."/>
            <person name="Fujii Y."/>
            <person name="Habara T."/>
            <person name="Sakai H."/>
            <person name="Sato Y."/>
            <person name="Wilson G."/>
            <person name="Kumar K."/>
            <person name="McCouch S."/>
            <person name="Juretic N."/>
            <person name="Hoen D."/>
            <person name="Wright S."/>
            <person name="Bruskiewich R."/>
            <person name="Bureau T."/>
            <person name="Miyao A."/>
            <person name="Hirochika H."/>
            <person name="Nishikawa T."/>
            <person name="Kadowaki K."/>
            <person name="Sugiura M."/>
            <person name="Burr B."/>
            <person name="Sasaki T."/>
        </authorList>
    </citation>
    <scope>NUCLEOTIDE SEQUENCE [LARGE SCALE GENOMIC DNA]</scope>
    <source>
        <strain evidence="2">cv. Nipponbare</strain>
    </source>
</reference>
<dbReference type="EMBL" id="AP014961">
    <property type="protein sequence ID" value="BAS92922.1"/>
    <property type="molecule type" value="Genomic_DNA"/>
</dbReference>
<proteinExistence type="predicted"/>
<dbReference type="STRING" id="39947.A0A0P0WJM5"/>
<gene>
    <name evidence="1" type="ordered locus">Os05g0231900</name>
    <name evidence="1" type="ORF">OSNPB_050231900</name>
</gene>
<reference evidence="1 2" key="3">
    <citation type="journal article" date="2013" name="Rice">
        <title>Improvement of the Oryza sativa Nipponbare reference genome using next generation sequence and optical map data.</title>
        <authorList>
            <person name="Kawahara Y."/>
            <person name="de la Bastide M."/>
            <person name="Hamilton J.P."/>
            <person name="Kanamori H."/>
            <person name="McCombie W.R."/>
            <person name="Ouyang S."/>
            <person name="Schwartz D.C."/>
            <person name="Tanaka T."/>
            <person name="Wu J."/>
            <person name="Zhou S."/>
            <person name="Childs K.L."/>
            <person name="Davidson R.M."/>
            <person name="Lin H."/>
            <person name="Quesada-Ocampo L."/>
            <person name="Vaillancourt B."/>
            <person name="Sakai H."/>
            <person name="Lee S.S."/>
            <person name="Kim J."/>
            <person name="Numa H."/>
            <person name="Itoh T."/>
            <person name="Buell C.R."/>
            <person name="Matsumoto T."/>
        </authorList>
    </citation>
    <scope>NUCLEOTIDE SEQUENCE [LARGE SCALE GENOMIC DNA]</scope>
    <source>
        <strain evidence="2">cv. Nipponbare</strain>
    </source>
</reference>
<sequence>RGAHRRRRGDQEALRRRQPLIGLLRADLKLKLKIVILKM</sequence>
<dbReference type="Proteomes" id="UP000059680">
    <property type="component" value="Chromosome 5"/>
</dbReference>